<evidence type="ECO:0000313" key="2">
    <source>
        <dbReference type="EMBL" id="KUK90506.1"/>
    </source>
</evidence>
<protein>
    <submittedName>
        <fullName evidence="2">Membrane complex biogenesis protein, BtpA family</fullName>
    </submittedName>
</protein>
<dbReference type="NCBIfam" id="TIGR00259">
    <property type="entry name" value="thylakoid_BtpA"/>
    <property type="match status" value="1"/>
</dbReference>
<reference evidence="3" key="1">
    <citation type="journal article" date="2015" name="MBio">
        <title>Genome-Resolved Metagenomic Analysis Reveals Roles for Candidate Phyla and Other Microbial Community Members in Biogeochemical Transformations in Oil Reservoirs.</title>
        <authorList>
            <person name="Hu P."/>
            <person name="Tom L."/>
            <person name="Singh A."/>
            <person name="Thomas B.C."/>
            <person name="Baker B.J."/>
            <person name="Piceno Y.M."/>
            <person name="Andersen G.L."/>
            <person name="Banfield J.F."/>
        </authorList>
    </citation>
    <scope>NUCLEOTIDE SEQUENCE [LARGE SCALE GENOMIC DNA]</scope>
</reference>
<dbReference type="PANTHER" id="PTHR21381:SF3">
    <property type="entry name" value="SGC REGION PROTEIN SGCQ-RELATED"/>
    <property type="match status" value="1"/>
</dbReference>
<dbReference type="InterPro" id="IPR011060">
    <property type="entry name" value="RibuloseP-bd_barrel"/>
</dbReference>
<dbReference type="AlphaFoldDB" id="A0A124G1G6"/>
<comment type="caution">
    <text evidence="2">The sequence shown here is derived from an EMBL/GenBank/DDBJ whole genome shotgun (WGS) entry which is preliminary data.</text>
</comment>
<dbReference type="InterPro" id="IPR005137">
    <property type="entry name" value="BtpA"/>
</dbReference>
<sequence>MMKMFEEMFGKRLPIIGVIHLQPLPGAPRYEGMSMKEITRAAIEEARAMSENGVDGLIVENFRDMMFKKRVGPETVASMTYVASEIVKSVSVPIGLCVLQSDAISALAIAKAVGGKFIRVPYYTETYIVDAGMMESIAADALRFRKMIEARDVKIFADVHIKHGYSLSRRPIEESAEDAYERGLADAVIVTGKKTGGKTKPEDVKAVRDYLPDLPLIVGSGVTPESLSEYFPKLGDAVIVGTSLKKDGKTESPIDPERVRQFSKSMEKCRKELEK</sequence>
<comment type="similarity">
    <text evidence="1">Belongs to the BtpA family.</text>
</comment>
<dbReference type="PIRSF" id="PIRSF005956">
    <property type="entry name" value="BtpA"/>
    <property type="match status" value="1"/>
</dbReference>
<dbReference type="InterPro" id="IPR013785">
    <property type="entry name" value="Aldolase_TIM"/>
</dbReference>
<dbReference type="Pfam" id="PF03437">
    <property type="entry name" value="BtpA"/>
    <property type="match status" value="1"/>
</dbReference>
<dbReference type="SUPFAM" id="SSF51366">
    <property type="entry name" value="Ribulose-phoshate binding barrel"/>
    <property type="match status" value="1"/>
</dbReference>
<evidence type="ECO:0000256" key="1">
    <source>
        <dbReference type="ARBA" id="ARBA00006007"/>
    </source>
</evidence>
<dbReference type="EMBL" id="LGGW01000031">
    <property type="protein sequence ID" value="KUK90506.1"/>
    <property type="molecule type" value="Genomic_DNA"/>
</dbReference>
<proteinExistence type="inferred from homology"/>
<dbReference type="PATRIC" id="fig|1236046.5.peg.1773"/>
<dbReference type="PANTHER" id="PTHR21381">
    <property type="entry name" value="ZGC:162297"/>
    <property type="match status" value="1"/>
</dbReference>
<organism evidence="2 3">
    <name type="scientific">Mesotoga infera</name>
    <dbReference type="NCBI Taxonomy" id="1236046"/>
    <lineage>
        <taxon>Bacteria</taxon>
        <taxon>Thermotogati</taxon>
        <taxon>Thermotogota</taxon>
        <taxon>Thermotogae</taxon>
        <taxon>Kosmotogales</taxon>
        <taxon>Kosmotogaceae</taxon>
        <taxon>Mesotoga</taxon>
    </lineage>
</organism>
<evidence type="ECO:0000313" key="3">
    <source>
        <dbReference type="Proteomes" id="UP000055014"/>
    </source>
</evidence>
<gene>
    <name evidence="2" type="ORF">XE02_0509</name>
</gene>
<dbReference type="Proteomes" id="UP000055014">
    <property type="component" value="Unassembled WGS sequence"/>
</dbReference>
<name>A0A124G1G6_9BACT</name>
<accession>A0A124G1G6</accession>
<dbReference type="Gene3D" id="3.20.20.70">
    <property type="entry name" value="Aldolase class I"/>
    <property type="match status" value="1"/>
</dbReference>